<evidence type="ECO:0000256" key="1">
    <source>
        <dbReference type="SAM" id="Coils"/>
    </source>
</evidence>
<reference evidence="3" key="1">
    <citation type="journal article" date="2019" name="Int. J. Syst. Evol. Microbiol.">
        <title>The Global Catalogue of Microorganisms (GCM) 10K type strain sequencing project: providing services to taxonomists for standard genome sequencing and annotation.</title>
        <authorList>
            <consortium name="The Broad Institute Genomics Platform"/>
            <consortium name="The Broad Institute Genome Sequencing Center for Infectious Disease"/>
            <person name="Wu L."/>
            <person name="Ma J."/>
        </authorList>
    </citation>
    <scope>NUCLEOTIDE SEQUENCE [LARGE SCALE GENOMIC DNA]</scope>
    <source>
        <strain evidence="3">KCTC 52168</strain>
    </source>
</reference>
<keyword evidence="3" id="KW-1185">Reference proteome</keyword>
<dbReference type="PANTHER" id="PTHR38765:SF1">
    <property type="entry name" value="DUF484 DOMAIN-CONTAINING PROTEIN"/>
    <property type="match status" value="1"/>
</dbReference>
<feature type="coiled-coil region" evidence="1">
    <location>
        <begin position="41"/>
        <end position="68"/>
    </location>
</feature>
<gene>
    <name evidence="2" type="ORF">ACFOEN_17225</name>
</gene>
<name>A0ABV7H9E8_9BURK</name>
<protein>
    <submittedName>
        <fullName evidence="2">DUF484 family protein</fullName>
    </submittedName>
</protein>
<dbReference type="RefSeq" id="WP_377306070.1">
    <property type="nucleotide sequence ID" value="NZ_CP180191.1"/>
</dbReference>
<accession>A0ABV7H9E8</accession>
<dbReference type="InterPro" id="IPR029016">
    <property type="entry name" value="GAF-like_dom_sf"/>
</dbReference>
<dbReference type="EMBL" id="JBHRTI010000010">
    <property type="protein sequence ID" value="MFC3149368.1"/>
    <property type="molecule type" value="Genomic_DNA"/>
</dbReference>
<dbReference type="PANTHER" id="PTHR38765">
    <property type="entry name" value="DUF484 DOMAIN-CONTAINING PROTEIN"/>
    <property type="match status" value="1"/>
</dbReference>
<organism evidence="2 3">
    <name type="scientific">Piscinibacterium candidicorallinum</name>
    <dbReference type="NCBI Taxonomy" id="1793872"/>
    <lineage>
        <taxon>Bacteria</taxon>
        <taxon>Pseudomonadati</taxon>
        <taxon>Pseudomonadota</taxon>
        <taxon>Betaproteobacteria</taxon>
        <taxon>Burkholderiales</taxon>
        <taxon>Piscinibacterium</taxon>
    </lineage>
</organism>
<evidence type="ECO:0000313" key="2">
    <source>
        <dbReference type="EMBL" id="MFC3149368.1"/>
    </source>
</evidence>
<comment type="caution">
    <text evidence="2">The sequence shown here is derived from an EMBL/GenBank/DDBJ whole genome shotgun (WGS) entry which is preliminary data.</text>
</comment>
<dbReference type="InterPro" id="IPR007435">
    <property type="entry name" value="DUF484"/>
</dbReference>
<dbReference type="Proteomes" id="UP001595556">
    <property type="component" value="Unassembled WGS sequence"/>
</dbReference>
<proteinExistence type="predicted"/>
<sequence length="232" mass="25043">MSTEFGLQVLAYLREHPEFFDEHAELFASLTVPNPHGGRAVSLIERQLMAVKEKNKQVELRLAELIRIGRENEVIVDKFTTWTRSLVAARHARDLPGLVEGGVGRHFTVPLTALRVWGVMPEHQGLDAARPVAEDVKSFAHSLMGPYCGGNSGFAAASWLPGEAASIALLPLRVGAAPEAFGLLVLGSPDPQRFRDDMGVEMLARIAEICSAALARLLPESGPAVAAPTLTH</sequence>
<dbReference type="Pfam" id="PF04340">
    <property type="entry name" value="DUF484"/>
    <property type="match status" value="1"/>
</dbReference>
<keyword evidence="1" id="KW-0175">Coiled coil</keyword>
<dbReference type="Gene3D" id="3.30.450.40">
    <property type="match status" value="1"/>
</dbReference>
<evidence type="ECO:0000313" key="3">
    <source>
        <dbReference type="Proteomes" id="UP001595556"/>
    </source>
</evidence>